<name>A0A5J5F3N9_9PEZI</name>
<dbReference type="AlphaFoldDB" id="A0A5J5F3N9"/>
<comment type="caution">
    <text evidence="1">The sequence shown here is derived from an EMBL/GenBank/DDBJ whole genome shotgun (WGS) entry which is preliminary data.</text>
</comment>
<evidence type="ECO:0000313" key="1">
    <source>
        <dbReference type="EMBL" id="KAA8910895.1"/>
    </source>
</evidence>
<dbReference type="PANTHER" id="PTHR46035">
    <property type="entry name" value="TETRATRICOPEPTIDE REPEAT PROTEIN 4"/>
    <property type="match status" value="1"/>
</dbReference>
<dbReference type="GO" id="GO:0005634">
    <property type="term" value="C:nucleus"/>
    <property type="evidence" value="ECO:0007669"/>
    <property type="project" value="TreeGrafter"/>
</dbReference>
<dbReference type="InParanoid" id="A0A5J5F3N9"/>
<dbReference type="GO" id="GO:0005829">
    <property type="term" value="C:cytosol"/>
    <property type="evidence" value="ECO:0007669"/>
    <property type="project" value="TreeGrafter"/>
</dbReference>
<sequence length="203" mass="22705">MASSTDIYTQLPLSFTEKALTSSYNDPALQSMLEEVNRMHHLLLNVQGNTPPPPVPVPPQRSAAIEKMRTTGNAAFRKGNYKEAINMYSHGIAMAMTRPPWEPAQLLKEELQVLYANRAQAHMSMNNWPEALADVSLSVDFKKAPNPKAHWRKGKALKEMGRLEEAKQALEHGLEFGVDADLKNLLKEVDTLLEEKRAKESSA</sequence>
<reference evidence="1 2" key="1">
    <citation type="submission" date="2019-09" db="EMBL/GenBank/DDBJ databases">
        <title>Draft genome of the ectomycorrhizal ascomycete Sphaerosporella brunnea.</title>
        <authorList>
            <consortium name="DOE Joint Genome Institute"/>
            <person name="Benucci G.M."/>
            <person name="Marozzi G."/>
            <person name="Antonielli L."/>
            <person name="Sanchez S."/>
            <person name="Marco P."/>
            <person name="Wang X."/>
            <person name="Falini L.B."/>
            <person name="Barry K."/>
            <person name="Haridas S."/>
            <person name="Lipzen A."/>
            <person name="Labutti K."/>
            <person name="Grigoriev I.V."/>
            <person name="Murat C."/>
            <person name="Martin F."/>
            <person name="Albertini E."/>
            <person name="Donnini D."/>
            <person name="Bonito G."/>
        </authorList>
    </citation>
    <scope>NUCLEOTIDE SEQUENCE [LARGE SCALE GENOMIC DNA]</scope>
    <source>
        <strain evidence="1 2">Sb_GMNB300</strain>
    </source>
</reference>
<accession>A0A5J5F3N9</accession>
<dbReference type="Proteomes" id="UP000326924">
    <property type="component" value="Unassembled WGS sequence"/>
</dbReference>
<dbReference type="GO" id="GO:0030544">
    <property type="term" value="F:Hsp70 protein binding"/>
    <property type="evidence" value="ECO:0007669"/>
    <property type="project" value="TreeGrafter"/>
</dbReference>
<dbReference type="Pfam" id="PF13181">
    <property type="entry name" value="TPR_8"/>
    <property type="match status" value="1"/>
</dbReference>
<dbReference type="PANTHER" id="PTHR46035:SF3">
    <property type="entry name" value="TRANSLOCATION PROTEIN SEC72"/>
    <property type="match status" value="1"/>
</dbReference>
<evidence type="ECO:0000313" key="2">
    <source>
        <dbReference type="Proteomes" id="UP000326924"/>
    </source>
</evidence>
<evidence type="ECO:0008006" key="3">
    <source>
        <dbReference type="Google" id="ProtNLM"/>
    </source>
</evidence>
<protein>
    <recommendedName>
        <fullName evidence="3">Tetratricopeptide repeat domain-containing protein</fullName>
    </recommendedName>
</protein>
<dbReference type="SUPFAM" id="SSF48452">
    <property type="entry name" value="TPR-like"/>
    <property type="match status" value="1"/>
</dbReference>
<dbReference type="OrthoDB" id="433738at2759"/>
<dbReference type="InterPro" id="IPR011990">
    <property type="entry name" value="TPR-like_helical_dom_sf"/>
</dbReference>
<dbReference type="Gene3D" id="1.25.40.10">
    <property type="entry name" value="Tetratricopeptide repeat domain"/>
    <property type="match status" value="1"/>
</dbReference>
<dbReference type="InterPro" id="IPR019734">
    <property type="entry name" value="TPR_rpt"/>
</dbReference>
<organism evidence="1 2">
    <name type="scientific">Sphaerosporella brunnea</name>
    <dbReference type="NCBI Taxonomy" id="1250544"/>
    <lineage>
        <taxon>Eukaryota</taxon>
        <taxon>Fungi</taxon>
        <taxon>Dikarya</taxon>
        <taxon>Ascomycota</taxon>
        <taxon>Pezizomycotina</taxon>
        <taxon>Pezizomycetes</taxon>
        <taxon>Pezizales</taxon>
        <taxon>Pyronemataceae</taxon>
        <taxon>Sphaerosporella</taxon>
    </lineage>
</organism>
<gene>
    <name evidence="1" type="ORF">FN846DRAFT_774559</name>
</gene>
<dbReference type="GO" id="GO:0051879">
    <property type="term" value="F:Hsp90 protein binding"/>
    <property type="evidence" value="ECO:0007669"/>
    <property type="project" value="TreeGrafter"/>
</dbReference>
<proteinExistence type="predicted"/>
<dbReference type="EMBL" id="VXIS01000041">
    <property type="protein sequence ID" value="KAA8910895.1"/>
    <property type="molecule type" value="Genomic_DNA"/>
</dbReference>
<dbReference type="GO" id="GO:0006457">
    <property type="term" value="P:protein folding"/>
    <property type="evidence" value="ECO:0007669"/>
    <property type="project" value="TreeGrafter"/>
</dbReference>
<keyword evidence="2" id="KW-1185">Reference proteome</keyword>